<dbReference type="EMBL" id="BAOS01000001">
    <property type="protein sequence ID" value="GAX59171.1"/>
    <property type="molecule type" value="Genomic_DNA"/>
</dbReference>
<name>A0A286TTI2_9BACT</name>
<evidence type="ECO:0000313" key="3">
    <source>
        <dbReference type="Proteomes" id="UP000218542"/>
    </source>
</evidence>
<dbReference type="PANTHER" id="PTHR17571:SF34">
    <property type="entry name" value="ACROSOMAL PROTEIN SP-10"/>
    <property type="match status" value="1"/>
</dbReference>
<gene>
    <name evidence="2" type="ORF">SCALIN_C01_0102</name>
</gene>
<evidence type="ECO:0000256" key="1">
    <source>
        <dbReference type="SAM" id="Coils"/>
    </source>
</evidence>
<dbReference type="PROSITE" id="PS51257">
    <property type="entry name" value="PROKAR_LIPOPROTEIN"/>
    <property type="match status" value="1"/>
</dbReference>
<comment type="caution">
    <text evidence="2">The sequence shown here is derived from an EMBL/GenBank/DDBJ whole genome shotgun (WGS) entry which is preliminary data.</text>
</comment>
<dbReference type="PANTHER" id="PTHR17571">
    <property type="entry name" value="URINARY PROTEIN RUP /ACROSOMAL PROTEIN SP-10"/>
    <property type="match status" value="1"/>
</dbReference>
<dbReference type="InterPro" id="IPR052671">
    <property type="entry name" value="Acrosomal_SP-10-like"/>
</dbReference>
<protein>
    <submittedName>
        <fullName evidence="2">Uncharacterized protein</fullName>
    </submittedName>
</protein>
<keyword evidence="1" id="KW-0175">Coiled coil</keyword>
<reference evidence="3" key="1">
    <citation type="journal article" date="2017" name="Environ. Microbiol. Rep.">
        <title>Genetic Diversity of Marine Anaerobic Ammonium-Oxidizing Bacteria as Revealed by Genomic and Proteomic Analyses of 'Candidatus Scalindua japonica'.</title>
        <authorList>
            <person name="Oshiki M."/>
            <person name="Mizuto K."/>
            <person name="Kimura Z."/>
            <person name="Kindaichi T."/>
            <person name="Satoh H."/>
            <person name="Okabe S."/>
        </authorList>
    </citation>
    <scope>NUCLEOTIDE SEQUENCE [LARGE SCALE GENOMIC DNA]</scope>
    <source>
        <strain evidence="3">husup-a2</strain>
    </source>
</reference>
<dbReference type="Proteomes" id="UP000218542">
    <property type="component" value="Unassembled WGS sequence"/>
</dbReference>
<evidence type="ECO:0000313" key="2">
    <source>
        <dbReference type="EMBL" id="GAX59171.1"/>
    </source>
</evidence>
<accession>A0A286TTI2</accession>
<proteinExistence type="predicted"/>
<feature type="coiled-coil region" evidence="1">
    <location>
        <begin position="31"/>
        <end position="111"/>
    </location>
</feature>
<sequence length="310" mass="36662">MKKSSNVYTILIVFLLLTQQIISGCTTTVTKDIQKEELVNEKLAKEELEKETLAKEKLAKEKLAKEKLTKEKLAKEKLTKEKLAKEKLAKEKLAKEKLAKEKLAKEKLTKEKLAKEKLAKEKLAKEMLAKEMLAKEKLAKEKLAKEKLAKEKLAKEMLVKEELYKEEEDLFGQYLYRFICTTCHPLPDTDDYDYTPEEWSEIAESMYDTMEHRKLITLKEIEKIKDHLKKELTKEELKNKDEYLFGHYLYRFICTACHPLPDTDDYDYTPEEWSEIADSMYDTMEHRKLITLKEIEKIKDHLKNKSQQQQ</sequence>
<dbReference type="AlphaFoldDB" id="A0A286TTI2"/>
<keyword evidence="3" id="KW-1185">Reference proteome</keyword>
<organism evidence="2 3">
    <name type="scientific">Candidatus Scalindua japonica</name>
    <dbReference type="NCBI Taxonomy" id="1284222"/>
    <lineage>
        <taxon>Bacteria</taxon>
        <taxon>Pseudomonadati</taxon>
        <taxon>Planctomycetota</taxon>
        <taxon>Candidatus Brocadiia</taxon>
        <taxon>Candidatus Brocadiales</taxon>
        <taxon>Candidatus Scalinduaceae</taxon>
        <taxon>Candidatus Scalindua</taxon>
    </lineage>
</organism>